<dbReference type="SMART" id="SM00192">
    <property type="entry name" value="LDLa"/>
    <property type="match status" value="2"/>
</dbReference>
<dbReference type="RefSeq" id="XP_032821832.1">
    <property type="nucleotide sequence ID" value="XM_032965941.1"/>
</dbReference>
<keyword evidence="1" id="KW-1015">Disulfide bond</keyword>
<feature type="transmembrane region" description="Helical" evidence="4">
    <location>
        <begin position="48"/>
        <end position="73"/>
    </location>
</feature>
<dbReference type="InterPro" id="IPR036055">
    <property type="entry name" value="LDL_receptor-like_sf"/>
</dbReference>
<comment type="caution">
    <text evidence="2">Lacks conserved residue(s) required for the propagation of feature annotation.</text>
</comment>
<protein>
    <submittedName>
        <fullName evidence="7">Low-density lipoprotein receptor class A domain-containing protein 1</fullName>
    </submittedName>
</protein>
<dbReference type="Gene3D" id="4.10.400.10">
    <property type="entry name" value="Low-density Lipoprotein Receptor"/>
    <property type="match status" value="1"/>
</dbReference>
<evidence type="ECO:0000256" key="2">
    <source>
        <dbReference type="PROSITE-ProRule" id="PRU00124"/>
    </source>
</evidence>
<dbReference type="SUPFAM" id="SSF57424">
    <property type="entry name" value="LDL receptor-like module"/>
    <property type="match status" value="1"/>
</dbReference>
<keyword evidence="4" id="KW-0472">Membrane</keyword>
<organism evidence="6 7">
    <name type="scientific">Petromyzon marinus</name>
    <name type="common">Sea lamprey</name>
    <dbReference type="NCBI Taxonomy" id="7757"/>
    <lineage>
        <taxon>Eukaryota</taxon>
        <taxon>Metazoa</taxon>
        <taxon>Chordata</taxon>
        <taxon>Craniata</taxon>
        <taxon>Vertebrata</taxon>
        <taxon>Cyclostomata</taxon>
        <taxon>Hyperoartia</taxon>
        <taxon>Petromyzontiformes</taxon>
        <taxon>Petromyzontidae</taxon>
        <taxon>Petromyzon</taxon>
    </lineage>
</organism>
<dbReference type="InterPro" id="IPR002172">
    <property type="entry name" value="LDrepeatLR_classA_rpt"/>
</dbReference>
<feature type="compositionally biased region" description="Basic residues" evidence="3">
    <location>
        <begin position="1"/>
        <end position="15"/>
    </location>
</feature>
<name>A0AAJ7TPT3_PETMA</name>
<dbReference type="AlphaFoldDB" id="A0AAJ7TPT3"/>
<accession>A0AAJ7TPT3</accession>
<keyword evidence="7" id="KW-0675">Receptor</keyword>
<reference evidence="7" key="1">
    <citation type="submission" date="2025-08" db="UniProtKB">
        <authorList>
            <consortium name="RefSeq"/>
        </authorList>
    </citation>
    <scope>IDENTIFICATION</scope>
    <source>
        <tissue evidence="7">Sperm</tissue>
    </source>
</reference>
<dbReference type="Pfam" id="PF00057">
    <property type="entry name" value="Ldl_recept_a"/>
    <property type="match status" value="1"/>
</dbReference>
<sequence>MKSNRVHPSRSKRSRSPSQESFDSTLTFDRETGCCEGGCQRWCTQRCVCLFIICLLVVAAVAVAVALGVVYGVPKISGVNRECQTTLNQSGFLCDDRVTCISPSKVCNQRSDCTGGADESKQYCSDPANTLPSSIIFLCGDGKTWTYTDKLCDMHNDCGDCSDETVSQCPVCGGWRCSTVFFQDCDCIPTTRCRDSVQDCVNWSDEINC</sequence>
<dbReference type="Gene3D" id="2.40.128.620">
    <property type="match status" value="1"/>
</dbReference>
<feature type="region of interest" description="Disordered" evidence="3">
    <location>
        <begin position="1"/>
        <end position="23"/>
    </location>
</feature>
<keyword evidence="6" id="KW-1185">Reference proteome</keyword>
<evidence type="ECO:0000256" key="4">
    <source>
        <dbReference type="SAM" id="Phobius"/>
    </source>
</evidence>
<proteinExistence type="predicted"/>
<dbReference type="InterPro" id="IPR057430">
    <property type="entry name" value="LDLRAD1_C"/>
</dbReference>
<dbReference type="CTD" id="388633"/>
<dbReference type="PROSITE" id="PS50068">
    <property type="entry name" value="LDLRA_2"/>
    <property type="match status" value="1"/>
</dbReference>
<keyword evidence="7" id="KW-0449">Lipoprotein</keyword>
<dbReference type="PROSITE" id="PS01209">
    <property type="entry name" value="LDLRA_1"/>
    <property type="match status" value="1"/>
</dbReference>
<dbReference type="InterPro" id="IPR023415">
    <property type="entry name" value="LDLR_class-A_CS"/>
</dbReference>
<dbReference type="Proteomes" id="UP001318040">
    <property type="component" value="Chromosome 35"/>
</dbReference>
<gene>
    <name evidence="7" type="primary">LDLRAD1</name>
</gene>
<evidence type="ECO:0000256" key="3">
    <source>
        <dbReference type="SAM" id="MobiDB-lite"/>
    </source>
</evidence>
<evidence type="ECO:0000313" key="7">
    <source>
        <dbReference type="RefSeq" id="XP_032821832.1"/>
    </source>
</evidence>
<dbReference type="PRINTS" id="PR00261">
    <property type="entry name" value="LDLRECEPTOR"/>
</dbReference>
<evidence type="ECO:0000256" key="1">
    <source>
        <dbReference type="ARBA" id="ARBA00023157"/>
    </source>
</evidence>
<dbReference type="Pfam" id="PF25241">
    <property type="entry name" value="LDLRAD1_C"/>
    <property type="match status" value="1"/>
</dbReference>
<dbReference type="KEGG" id="pmrn:116948820"/>
<keyword evidence="4" id="KW-0812">Transmembrane</keyword>
<evidence type="ECO:0000313" key="6">
    <source>
        <dbReference type="Proteomes" id="UP001318040"/>
    </source>
</evidence>
<keyword evidence="4" id="KW-1133">Transmembrane helix</keyword>
<feature type="domain" description="LDLRAD1-like C-terminal" evidence="5">
    <location>
        <begin position="170"/>
        <end position="207"/>
    </location>
</feature>
<evidence type="ECO:0000259" key="5">
    <source>
        <dbReference type="Pfam" id="PF25241"/>
    </source>
</evidence>